<dbReference type="InterPro" id="IPR011009">
    <property type="entry name" value="Kinase-like_dom_sf"/>
</dbReference>
<protein>
    <recommendedName>
        <fullName evidence="2">non-specific serine/threonine protein kinase</fullName>
        <ecNumber evidence="2">2.7.11.1</ecNumber>
    </recommendedName>
</protein>
<dbReference type="AlphaFoldDB" id="A0A2N9G6N9"/>
<evidence type="ECO:0000256" key="10">
    <source>
        <dbReference type="ARBA" id="ARBA00023136"/>
    </source>
</evidence>
<keyword evidence="9" id="KW-0067">ATP-binding</keyword>
<dbReference type="InterPro" id="IPR008271">
    <property type="entry name" value="Ser/Thr_kinase_AS"/>
</dbReference>
<dbReference type="EMBL" id="OIVN01001544">
    <property type="protein sequence ID" value="SPC95135.1"/>
    <property type="molecule type" value="Genomic_DNA"/>
</dbReference>
<evidence type="ECO:0000256" key="12">
    <source>
        <dbReference type="ARBA" id="ARBA00048679"/>
    </source>
</evidence>
<dbReference type="SUPFAM" id="SSF56112">
    <property type="entry name" value="Protein kinase-like (PK-like)"/>
    <property type="match status" value="1"/>
</dbReference>
<dbReference type="GO" id="GO:0004674">
    <property type="term" value="F:protein serine/threonine kinase activity"/>
    <property type="evidence" value="ECO:0007669"/>
    <property type="project" value="UniProtKB-KW"/>
</dbReference>
<evidence type="ECO:0000259" key="15">
    <source>
        <dbReference type="PROSITE" id="PS50011"/>
    </source>
</evidence>
<evidence type="ECO:0000256" key="11">
    <source>
        <dbReference type="ARBA" id="ARBA00047899"/>
    </source>
</evidence>
<feature type="chain" id="PRO_5014692721" description="non-specific serine/threonine protein kinase" evidence="14">
    <location>
        <begin position="24"/>
        <end position="526"/>
    </location>
</feature>
<keyword evidence="6" id="KW-0808">Transferase</keyword>
<evidence type="ECO:0000256" key="9">
    <source>
        <dbReference type="ARBA" id="ARBA00022840"/>
    </source>
</evidence>
<evidence type="ECO:0000256" key="2">
    <source>
        <dbReference type="ARBA" id="ARBA00012513"/>
    </source>
</evidence>
<keyword evidence="4" id="KW-0723">Serine/threonine-protein kinase</keyword>
<dbReference type="InterPro" id="IPR000719">
    <property type="entry name" value="Prot_kinase_dom"/>
</dbReference>
<dbReference type="Gene3D" id="3.30.200.20">
    <property type="entry name" value="Phosphorylase Kinase, domain 1"/>
    <property type="match status" value="1"/>
</dbReference>
<dbReference type="EC" id="2.7.11.1" evidence="2"/>
<keyword evidence="3" id="KW-1003">Cell membrane</keyword>
<comment type="catalytic activity">
    <reaction evidence="12">
        <text>L-seryl-[protein] + ATP = O-phospho-L-seryl-[protein] + ADP + H(+)</text>
        <dbReference type="Rhea" id="RHEA:17989"/>
        <dbReference type="Rhea" id="RHEA-COMP:9863"/>
        <dbReference type="Rhea" id="RHEA-COMP:11604"/>
        <dbReference type="ChEBI" id="CHEBI:15378"/>
        <dbReference type="ChEBI" id="CHEBI:29999"/>
        <dbReference type="ChEBI" id="CHEBI:30616"/>
        <dbReference type="ChEBI" id="CHEBI:83421"/>
        <dbReference type="ChEBI" id="CHEBI:456216"/>
        <dbReference type="EC" id="2.7.11.1"/>
    </reaction>
</comment>
<dbReference type="PROSITE" id="PS50011">
    <property type="entry name" value="PROTEIN_KINASE_DOM"/>
    <property type="match status" value="1"/>
</dbReference>
<comment type="catalytic activity">
    <reaction evidence="11">
        <text>L-threonyl-[protein] + ATP = O-phospho-L-threonyl-[protein] + ADP + H(+)</text>
        <dbReference type="Rhea" id="RHEA:46608"/>
        <dbReference type="Rhea" id="RHEA-COMP:11060"/>
        <dbReference type="Rhea" id="RHEA-COMP:11605"/>
        <dbReference type="ChEBI" id="CHEBI:15378"/>
        <dbReference type="ChEBI" id="CHEBI:30013"/>
        <dbReference type="ChEBI" id="CHEBI:30616"/>
        <dbReference type="ChEBI" id="CHEBI:61977"/>
        <dbReference type="ChEBI" id="CHEBI:456216"/>
        <dbReference type="EC" id="2.7.11.1"/>
    </reaction>
</comment>
<dbReference type="PROSITE" id="PS00108">
    <property type="entry name" value="PROTEIN_KINASE_ST"/>
    <property type="match status" value="1"/>
</dbReference>
<keyword evidence="14" id="KW-0732">Signal</keyword>
<evidence type="ECO:0000256" key="5">
    <source>
        <dbReference type="ARBA" id="ARBA00022553"/>
    </source>
</evidence>
<dbReference type="CDD" id="cd14066">
    <property type="entry name" value="STKc_IRAK"/>
    <property type="match status" value="1"/>
</dbReference>
<reference evidence="16" key="1">
    <citation type="submission" date="2018-02" db="EMBL/GenBank/DDBJ databases">
        <authorList>
            <person name="Cohen D.B."/>
            <person name="Kent A.D."/>
        </authorList>
    </citation>
    <scope>NUCLEOTIDE SEQUENCE</scope>
</reference>
<keyword evidence="5" id="KW-0597">Phosphoprotein</keyword>
<sequence>MKLQTQVVIACLFSLIWIQQSHCDELSDTSGVNKWTCKCSSTSQGNQSYALKSNCSTSCDCLPDAGGSGGTWTCTCAADGFPKVASDNFDTNCFTACNCTSGVGGSSCVYRGQLKNGRTVAIKRLKTQRGPDADSLFLTEIELLSRLHHCHVVPLLGYCSESLGKHAERLLVFEYMPNGTLREILDGTMGKNIDWATRVAIAIGAAKGLEYLHEAAAPKILHSDVKSTNILLDDNWRAKITDLGMAKSLRVDGPPSCSGSPAKMQGTFGYFAPEYAIVGKASLKSDVFSFGVVLLELISGRQPIYKSTSKGEESLVIWATPRLQDSKRVITELPDPHLSGNFPEEEMQIMAYLAKECLLLDPDDRPTMSEVVQILSTIAPEKSKRRNLPVNLYQRSSPHRMESELYIQRPNNHVEGPTNAEFQRSAPAGKRSTRCSLQLSGPIDAEEIRPATLSTESPPSSLPVDIDRNLCVRNNSRKADTVSAEYIERLMLLTSNNRSWRASDDETVDITEPRFESFRVASTKTP</sequence>
<evidence type="ECO:0000256" key="1">
    <source>
        <dbReference type="ARBA" id="ARBA00004236"/>
    </source>
</evidence>
<evidence type="ECO:0000256" key="7">
    <source>
        <dbReference type="ARBA" id="ARBA00022741"/>
    </source>
</evidence>
<keyword evidence="7" id="KW-0547">Nucleotide-binding</keyword>
<dbReference type="SMART" id="SM00220">
    <property type="entry name" value="S_TKc"/>
    <property type="match status" value="1"/>
</dbReference>
<evidence type="ECO:0000256" key="8">
    <source>
        <dbReference type="ARBA" id="ARBA00022777"/>
    </source>
</evidence>
<comment type="subcellular location">
    <subcellularLocation>
        <location evidence="1">Cell membrane</location>
    </subcellularLocation>
</comment>
<accession>A0A2N9G6N9</accession>
<evidence type="ECO:0000256" key="13">
    <source>
        <dbReference type="SAM" id="MobiDB-lite"/>
    </source>
</evidence>
<feature type="domain" description="Protein kinase" evidence="15">
    <location>
        <begin position="95"/>
        <end position="378"/>
    </location>
</feature>
<evidence type="ECO:0000256" key="3">
    <source>
        <dbReference type="ARBA" id="ARBA00022475"/>
    </source>
</evidence>
<evidence type="ECO:0000313" key="16">
    <source>
        <dbReference type="EMBL" id="SPC95135.1"/>
    </source>
</evidence>
<organism evidence="16">
    <name type="scientific">Fagus sylvatica</name>
    <name type="common">Beechnut</name>
    <dbReference type="NCBI Taxonomy" id="28930"/>
    <lineage>
        <taxon>Eukaryota</taxon>
        <taxon>Viridiplantae</taxon>
        <taxon>Streptophyta</taxon>
        <taxon>Embryophyta</taxon>
        <taxon>Tracheophyta</taxon>
        <taxon>Spermatophyta</taxon>
        <taxon>Magnoliopsida</taxon>
        <taxon>eudicotyledons</taxon>
        <taxon>Gunneridae</taxon>
        <taxon>Pentapetalae</taxon>
        <taxon>rosids</taxon>
        <taxon>fabids</taxon>
        <taxon>Fagales</taxon>
        <taxon>Fagaceae</taxon>
        <taxon>Fagus</taxon>
    </lineage>
</organism>
<evidence type="ECO:0000256" key="4">
    <source>
        <dbReference type="ARBA" id="ARBA00022527"/>
    </source>
</evidence>
<dbReference type="Pfam" id="PF00069">
    <property type="entry name" value="Pkinase"/>
    <property type="match status" value="1"/>
</dbReference>
<name>A0A2N9G6N9_FAGSY</name>
<evidence type="ECO:0000256" key="6">
    <source>
        <dbReference type="ARBA" id="ARBA00022679"/>
    </source>
</evidence>
<proteinExistence type="predicted"/>
<keyword evidence="10" id="KW-0472">Membrane</keyword>
<dbReference type="PANTHER" id="PTHR47989:SF23">
    <property type="entry name" value="RECEPTOR-LIKE SERINE_THREONINE-PROTEIN KINASE NCRK ISOFORM X1"/>
    <property type="match status" value="1"/>
</dbReference>
<keyword evidence="8" id="KW-0418">Kinase</keyword>
<feature type="region of interest" description="Disordered" evidence="13">
    <location>
        <begin position="412"/>
        <end position="434"/>
    </location>
</feature>
<gene>
    <name evidence="16" type="ORF">FSB_LOCUS23017</name>
</gene>
<feature type="signal peptide" evidence="14">
    <location>
        <begin position="1"/>
        <end position="23"/>
    </location>
</feature>
<dbReference type="GO" id="GO:0005886">
    <property type="term" value="C:plasma membrane"/>
    <property type="evidence" value="ECO:0007669"/>
    <property type="project" value="UniProtKB-SubCell"/>
</dbReference>
<dbReference type="PANTHER" id="PTHR47989">
    <property type="entry name" value="OS01G0750732 PROTEIN"/>
    <property type="match status" value="1"/>
</dbReference>
<dbReference type="Gene3D" id="1.10.510.10">
    <property type="entry name" value="Transferase(Phosphotransferase) domain 1"/>
    <property type="match status" value="1"/>
</dbReference>
<evidence type="ECO:0000256" key="14">
    <source>
        <dbReference type="SAM" id="SignalP"/>
    </source>
</evidence>
<dbReference type="GO" id="GO:0005524">
    <property type="term" value="F:ATP binding"/>
    <property type="evidence" value="ECO:0007669"/>
    <property type="project" value="UniProtKB-KW"/>
</dbReference>
<dbReference type="FunFam" id="1.10.510.10:FF:000395">
    <property type="entry name" value="receptor-like serine/threonine-protein kinase NCRK"/>
    <property type="match status" value="1"/>
</dbReference>